<dbReference type="Proteomes" id="UP000824109">
    <property type="component" value="Unassembled WGS sequence"/>
</dbReference>
<evidence type="ECO:0000313" key="13">
    <source>
        <dbReference type="Proteomes" id="UP000824109"/>
    </source>
</evidence>
<name>A0A9D1MA44_9FIRM</name>
<evidence type="ECO:0000256" key="7">
    <source>
        <dbReference type="ARBA" id="ARBA00023163"/>
    </source>
</evidence>
<keyword evidence="4 10" id="KW-0240">DNA-directed RNA polymerase</keyword>
<dbReference type="SMART" id="SM01409">
    <property type="entry name" value="RNA_pol_Rpb6"/>
    <property type="match status" value="1"/>
</dbReference>
<dbReference type="InterPro" id="IPR003716">
    <property type="entry name" value="DNA-dir_RNA_pol_omega"/>
</dbReference>
<evidence type="ECO:0000256" key="9">
    <source>
        <dbReference type="ARBA" id="ARBA00048552"/>
    </source>
</evidence>
<organism evidence="12 13">
    <name type="scientific">Candidatus Ornithomonoglobus merdipullorum</name>
    <dbReference type="NCBI Taxonomy" id="2840895"/>
    <lineage>
        <taxon>Bacteria</taxon>
        <taxon>Bacillati</taxon>
        <taxon>Bacillota</taxon>
        <taxon>Clostridia</taxon>
        <taxon>Candidatus Ornithomonoglobus</taxon>
    </lineage>
</organism>
<evidence type="ECO:0000256" key="5">
    <source>
        <dbReference type="ARBA" id="ARBA00022679"/>
    </source>
</evidence>
<reference evidence="12" key="1">
    <citation type="submission" date="2020-10" db="EMBL/GenBank/DDBJ databases">
        <authorList>
            <person name="Gilroy R."/>
        </authorList>
    </citation>
    <scope>NUCLEOTIDE SEQUENCE</scope>
    <source>
        <strain evidence="12">USAMLcec3-3695</strain>
    </source>
</reference>
<dbReference type="InterPro" id="IPR006110">
    <property type="entry name" value="Pol_omega/Rpo6/RPB6"/>
</dbReference>
<comment type="subunit">
    <text evidence="10">The RNAP catalytic core consists of 2 alpha, 1 beta, 1 beta' and 1 omega subunit. When a sigma factor is associated with the core the holoenzyme is formed, which can initiate transcription.</text>
</comment>
<evidence type="ECO:0000313" key="12">
    <source>
        <dbReference type="EMBL" id="HIU56400.1"/>
    </source>
</evidence>
<dbReference type="NCBIfam" id="TIGR00690">
    <property type="entry name" value="rpoZ"/>
    <property type="match status" value="1"/>
</dbReference>
<feature type="region of interest" description="Disordered" evidence="11">
    <location>
        <begin position="89"/>
        <end position="139"/>
    </location>
</feature>
<evidence type="ECO:0000256" key="4">
    <source>
        <dbReference type="ARBA" id="ARBA00022478"/>
    </source>
</evidence>
<dbReference type="InterPro" id="IPR036161">
    <property type="entry name" value="RPB6/omega-like_sf"/>
</dbReference>
<accession>A0A9D1MA44</accession>
<dbReference type="Gene3D" id="3.90.940.10">
    <property type="match status" value="1"/>
</dbReference>
<evidence type="ECO:0000256" key="6">
    <source>
        <dbReference type="ARBA" id="ARBA00022695"/>
    </source>
</evidence>
<dbReference type="HAMAP" id="MF_00366">
    <property type="entry name" value="RNApol_bact_RpoZ"/>
    <property type="match status" value="1"/>
</dbReference>
<dbReference type="GO" id="GO:0003899">
    <property type="term" value="F:DNA-directed RNA polymerase activity"/>
    <property type="evidence" value="ECO:0007669"/>
    <property type="project" value="UniProtKB-UniRule"/>
</dbReference>
<evidence type="ECO:0000256" key="2">
    <source>
        <dbReference type="ARBA" id="ARBA00012418"/>
    </source>
</evidence>
<sequence>MTKPGITELDRCVDSRYTLVSVVAKRARMIGMERNDPDSIYNPHAEKPVTQAVNEIANGIVGYVRSEAIKKAQEYEEEKLEAISMLHETIAEELSEHGGHDEHSEQSENTEQSGEAEEASEGAAPGMYDDPTKTDGDEYFGILDAALADAQAAVDKENADVGNGTADGE</sequence>
<comment type="similarity">
    <text evidence="1 10">Belongs to the RNA polymerase subunit omega family.</text>
</comment>
<evidence type="ECO:0000256" key="3">
    <source>
        <dbReference type="ARBA" id="ARBA00013725"/>
    </source>
</evidence>
<gene>
    <name evidence="10 12" type="primary">rpoZ</name>
    <name evidence="12" type="ORF">IAA61_01140</name>
</gene>
<proteinExistence type="inferred from homology"/>
<dbReference type="GO" id="GO:0000428">
    <property type="term" value="C:DNA-directed RNA polymerase complex"/>
    <property type="evidence" value="ECO:0007669"/>
    <property type="project" value="UniProtKB-KW"/>
</dbReference>
<dbReference type="EMBL" id="DVNB01000014">
    <property type="protein sequence ID" value="HIU56400.1"/>
    <property type="molecule type" value="Genomic_DNA"/>
</dbReference>
<protein>
    <recommendedName>
        <fullName evidence="3 10">DNA-directed RNA polymerase subunit omega</fullName>
        <shortName evidence="10">RNAP omega subunit</shortName>
        <ecNumber evidence="2 10">2.7.7.6</ecNumber>
    </recommendedName>
    <alternativeName>
        <fullName evidence="10">RNA polymerase omega subunit</fullName>
    </alternativeName>
    <alternativeName>
        <fullName evidence="8 10">Transcriptase subunit omega</fullName>
    </alternativeName>
</protein>
<evidence type="ECO:0000256" key="1">
    <source>
        <dbReference type="ARBA" id="ARBA00006711"/>
    </source>
</evidence>
<comment type="catalytic activity">
    <reaction evidence="9 10">
        <text>RNA(n) + a ribonucleoside 5'-triphosphate = RNA(n+1) + diphosphate</text>
        <dbReference type="Rhea" id="RHEA:21248"/>
        <dbReference type="Rhea" id="RHEA-COMP:14527"/>
        <dbReference type="Rhea" id="RHEA-COMP:17342"/>
        <dbReference type="ChEBI" id="CHEBI:33019"/>
        <dbReference type="ChEBI" id="CHEBI:61557"/>
        <dbReference type="ChEBI" id="CHEBI:140395"/>
        <dbReference type="EC" id="2.7.7.6"/>
    </reaction>
</comment>
<keyword evidence="7 10" id="KW-0804">Transcription</keyword>
<dbReference type="PANTHER" id="PTHR34476">
    <property type="entry name" value="DNA-DIRECTED RNA POLYMERASE SUBUNIT OMEGA"/>
    <property type="match status" value="1"/>
</dbReference>
<evidence type="ECO:0000256" key="10">
    <source>
        <dbReference type="HAMAP-Rule" id="MF_00366"/>
    </source>
</evidence>
<dbReference type="GO" id="GO:0006351">
    <property type="term" value="P:DNA-templated transcription"/>
    <property type="evidence" value="ECO:0007669"/>
    <property type="project" value="UniProtKB-UniRule"/>
</dbReference>
<keyword evidence="5 10" id="KW-0808">Transferase</keyword>
<dbReference type="PANTHER" id="PTHR34476:SF1">
    <property type="entry name" value="DNA-DIRECTED RNA POLYMERASE SUBUNIT OMEGA"/>
    <property type="match status" value="1"/>
</dbReference>
<dbReference type="Pfam" id="PF01192">
    <property type="entry name" value="RNA_pol_Rpb6"/>
    <property type="match status" value="1"/>
</dbReference>
<dbReference type="SUPFAM" id="SSF63562">
    <property type="entry name" value="RPB6/omega subunit-like"/>
    <property type="match status" value="1"/>
</dbReference>
<comment type="function">
    <text evidence="10">Promotes RNA polymerase assembly. Latches the N- and C-terminal regions of the beta' subunit thereby facilitating its interaction with the beta and alpha subunits.</text>
</comment>
<feature type="compositionally biased region" description="Basic and acidic residues" evidence="11">
    <location>
        <begin position="94"/>
        <end position="106"/>
    </location>
</feature>
<dbReference type="AlphaFoldDB" id="A0A9D1MA44"/>
<keyword evidence="6 10" id="KW-0548">Nucleotidyltransferase</keyword>
<dbReference type="GO" id="GO:0003677">
    <property type="term" value="F:DNA binding"/>
    <property type="evidence" value="ECO:0007669"/>
    <property type="project" value="UniProtKB-UniRule"/>
</dbReference>
<comment type="caution">
    <text evidence="12">The sequence shown here is derived from an EMBL/GenBank/DDBJ whole genome shotgun (WGS) entry which is preliminary data.</text>
</comment>
<evidence type="ECO:0000256" key="8">
    <source>
        <dbReference type="ARBA" id="ARBA00029924"/>
    </source>
</evidence>
<reference evidence="12" key="2">
    <citation type="journal article" date="2021" name="PeerJ">
        <title>Extensive microbial diversity within the chicken gut microbiome revealed by metagenomics and culture.</title>
        <authorList>
            <person name="Gilroy R."/>
            <person name="Ravi A."/>
            <person name="Getino M."/>
            <person name="Pursley I."/>
            <person name="Horton D.L."/>
            <person name="Alikhan N.F."/>
            <person name="Baker D."/>
            <person name="Gharbi K."/>
            <person name="Hall N."/>
            <person name="Watson M."/>
            <person name="Adriaenssens E.M."/>
            <person name="Foster-Nyarko E."/>
            <person name="Jarju S."/>
            <person name="Secka A."/>
            <person name="Antonio M."/>
            <person name="Oren A."/>
            <person name="Chaudhuri R.R."/>
            <person name="La Ragione R."/>
            <person name="Hildebrand F."/>
            <person name="Pallen M.J."/>
        </authorList>
    </citation>
    <scope>NUCLEOTIDE SEQUENCE</scope>
    <source>
        <strain evidence="12">USAMLcec3-3695</strain>
    </source>
</reference>
<evidence type="ECO:0000256" key="11">
    <source>
        <dbReference type="SAM" id="MobiDB-lite"/>
    </source>
</evidence>
<dbReference type="EC" id="2.7.7.6" evidence="2 10"/>